<name>A0ABW5QB09_9BACI</name>
<feature type="transmembrane region" description="Helical" evidence="1">
    <location>
        <begin position="428"/>
        <end position="450"/>
    </location>
</feature>
<keyword evidence="3" id="KW-1185">Reference proteome</keyword>
<evidence type="ECO:0000313" key="2">
    <source>
        <dbReference type="EMBL" id="MFD2639081.1"/>
    </source>
</evidence>
<dbReference type="Proteomes" id="UP001597452">
    <property type="component" value="Unassembled WGS sequence"/>
</dbReference>
<proteinExistence type="predicted"/>
<evidence type="ECO:0008006" key="4">
    <source>
        <dbReference type="Google" id="ProtNLM"/>
    </source>
</evidence>
<feature type="transmembrane region" description="Helical" evidence="1">
    <location>
        <begin position="53"/>
        <end position="71"/>
    </location>
</feature>
<feature type="transmembrane region" description="Helical" evidence="1">
    <location>
        <begin position="6"/>
        <end position="21"/>
    </location>
</feature>
<feature type="transmembrane region" description="Helical" evidence="1">
    <location>
        <begin position="387"/>
        <end position="408"/>
    </location>
</feature>
<keyword evidence="1" id="KW-0812">Transmembrane</keyword>
<comment type="caution">
    <text evidence="2">The sequence shown here is derived from an EMBL/GenBank/DDBJ whole genome shotgun (WGS) entry which is preliminary data.</text>
</comment>
<feature type="transmembrane region" description="Helical" evidence="1">
    <location>
        <begin position="198"/>
        <end position="220"/>
    </location>
</feature>
<keyword evidence="1" id="KW-1133">Transmembrane helix</keyword>
<evidence type="ECO:0000256" key="1">
    <source>
        <dbReference type="SAM" id="Phobius"/>
    </source>
</evidence>
<reference evidence="3" key="1">
    <citation type="journal article" date="2019" name="Int. J. Syst. Evol. Microbiol.">
        <title>The Global Catalogue of Microorganisms (GCM) 10K type strain sequencing project: providing services to taxonomists for standard genome sequencing and annotation.</title>
        <authorList>
            <consortium name="The Broad Institute Genomics Platform"/>
            <consortium name="The Broad Institute Genome Sequencing Center for Infectious Disease"/>
            <person name="Wu L."/>
            <person name="Ma J."/>
        </authorList>
    </citation>
    <scope>NUCLEOTIDE SEQUENCE [LARGE SCALE GENOMIC DNA]</scope>
    <source>
        <strain evidence="3">TISTR 1571</strain>
    </source>
</reference>
<keyword evidence="1" id="KW-0472">Membrane</keyword>
<feature type="transmembrane region" description="Helical" evidence="1">
    <location>
        <begin position="170"/>
        <end position="192"/>
    </location>
</feature>
<gene>
    <name evidence="2" type="ORF">ACFSW4_09420</name>
</gene>
<feature type="transmembrane region" description="Helical" evidence="1">
    <location>
        <begin position="346"/>
        <end position="367"/>
    </location>
</feature>
<feature type="transmembrane region" description="Helical" evidence="1">
    <location>
        <begin position="310"/>
        <end position="334"/>
    </location>
</feature>
<dbReference type="EMBL" id="JBHUMZ010000021">
    <property type="protein sequence ID" value="MFD2639081.1"/>
    <property type="molecule type" value="Genomic_DNA"/>
</dbReference>
<accession>A0ABW5QB09</accession>
<organism evidence="2 3">
    <name type="scientific">Piscibacillus salipiscarius</name>
    <dbReference type="NCBI Taxonomy" id="299480"/>
    <lineage>
        <taxon>Bacteria</taxon>
        <taxon>Bacillati</taxon>
        <taxon>Bacillota</taxon>
        <taxon>Bacilli</taxon>
        <taxon>Bacillales</taxon>
        <taxon>Bacillaceae</taxon>
        <taxon>Piscibacillus</taxon>
    </lineage>
</organism>
<feature type="transmembrane region" description="Helical" evidence="1">
    <location>
        <begin position="264"/>
        <end position="285"/>
    </location>
</feature>
<feature type="transmembrane region" description="Helical" evidence="1">
    <location>
        <begin position="28"/>
        <end position="47"/>
    </location>
</feature>
<feature type="transmembrane region" description="Helical" evidence="1">
    <location>
        <begin position="129"/>
        <end position="149"/>
    </location>
</feature>
<evidence type="ECO:0000313" key="3">
    <source>
        <dbReference type="Proteomes" id="UP001597452"/>
    </source>
</evidence>
<feature type="transmembrane region" description="Helical" evidence="1">
    <location>
        <begin position="241"/>
        <end position="258"/>
    </location>
</feature>
<dbReference type="RefSeq" id="WP_377328878.1">
    <property type="nucleotide sequence ID" value="NZ_JBHUMZ010000021.1"/>
</dbReference>
<protein>
    <recommendedName>
        <fullName evidence="4">Citrate transporter-like domain-containing protein</fullName>
    </recommendedName>
</protein>
<sequence>MKWIIIRPLFALLMGFTYLLSQFIDSDLLPILVSLFATITVMSYIPYLSKTPMILISTLLILSVIFLLNGSGLMKLFHGMRENVGLLAIFLFVPLISLPIKNGQYLDYMNAIFNHYVKTSKQLYTYLKISILGIGSVMNLGTIPIMYHLTETSSFIDYRDTRIRALTRGFSLSFLWSPYFISIALILTYFNVTWVELFPFGFAFALAGFILGLFTMGSISEPIKIVESDENISIETAKRKLFELLLIIIGMTVITMTIEHFVDLSVLTIIPIMAIIVSTIWSLFYQSPKEFGKELVDYTQGRLPKMGNELSLFIAAGVFGVAILDAGASEWIIYLIEASGINHLLILIPVLALVVNLLSFIGVHPIITNTALAITLSSSPMFEGDHLLLSIGLLTGWMLTILISPLSATNLMVGNLTGTNSVHVGLKMNWQFTIILYGVFYILMVGIYYLT</sequence>
<feature type="transmembrane region" description="Helical" evidence="1">
    <location>
        <begin position="83"/>
        <end position="100"/>
    </location>
</feature>